<dbReference type="EMBL" id="CP003555">
    <property type="protein sequence ID" value="AFK61984.1"/>
    <property type="molecule type" value="Genomic_DNA"/>
</dbReference>
<comment type="function">
    <text evidence="2">Required for maturation of urease via the functional incorporation of the urease nickel metallocenter.</text>
</comment>
<dbReference type="GO" id="GO:0005737">
    <property type="term" value="C:cytoplasm"/>
    <property type="evidence" value="ECO:0007669"/>
    <property type="project" value="UniProtKB-SubCell"/>
</dbReference>
<comment type="subunit">
    <text evidence="2">UreD, UreF and UreG form a complex that acts as a GTP-hydrolysis-dependent molecular chaperone, activating the urease apoprotein by helping to assemble the nickel containing metallocenter of UreC. The UreE protein probably delivers the nickel.</text>
</comment>
<dbReference type="OrthoDB" id="8677206at2"/>
<dbReference type="HOGENOM" id="CLU_055097_1_0_4"/>
<dbReference type="Pfam" id="PF01774">
    <property type="entry name" value="UreD"/>
    <property type="match status" value="1"/>
</dbReference>
<feature type="compositionally biased region" description="Polar residues" evidence="3">
    <location>
        <begin position="287"/>
        <end position="303"/>
    </location>
</feature>
<name>I3UAE6_ADVKW</name>
<comment type="subcellular location">
    <subcellularLocation>
        <location evidence="2">Cytoplasm</location>
    </subcellularLocation>
</comment>
<evidence type="ECO:0000313" key="5">
    <source>
        <dbReference type="Proteomes" id="UP000005267"/>
    </source>
</evidence>
<organism evidence="4 5">
    <name type="scientific">Advenella kashmirensis (strain DSM 17095 / LMG 22695 / WT001)</name>
    <name type="common">Tetrathiobacter kashmirensis</name>
    <dbReference type="NCBI Taxonomy" id="1036672"/>
    <lineage>
        <taxon>Bacteria</taxon>
        <taxon>Pseudomonadati</taxon>
        <taxon>Pseudomonadota</taxon>
        <taxon>Betaproteobacteria</taxon>
        <taxon>Burkholderiales</taxon>
        <taxon>Alcaligenaceae</taxon>
    </lineage>
</organism>
<reference evidence="4 5" key="1">
    <citation type="journal article" date="2011" name="J. Bacteriol.">
        <title>Whole-genome shotgun sequencing of the sulfur-oxidizing chemoautotroph Tetrathiobacter kashmirensis.</title>
        <authorList>
            <person name="Ghosh W."/>
            <person name="George A."/>
            <person name="Agarwal A."/>
            <person name="Raj P."/>
            <person name="Alam M."/>
            <person name="Pyne P."/>
            <person name="Das Gupta S.K."/>
        </authorList>
    </citation>
    <scope>NUCLEOTIDE SEQUENCE [LARGE SCALE GENOMIC DNA]</scope>
    <source>
        <strain evidence="4 5">WT001</strain>
    </source>
</reference>
<sequence length="303" mass="32972">MRARATLATRQDHDHSGRPVSRVHTLRSQAPLILRPTQSKEPEPQVLRAGSVARVSLVSGAAGPLGGDDFELNVRVGAGSTLLLNEISSMLLLPGARGGRSSMRINIAVEDDATFVWMGEPIIAARGCHHVHTINIELAASARLFMRDELQFGRHKEQPGNLLQNVRVKRDGEPLFCQQQQIGPAAVGWRSCAVLGQHKCMGTVLVVDPQWCAIQPQTHLFAADAALLPLEGPAVMISALAAETWTLRKHLEHGINLLGGRWSVAATEPARDDREAGGDRHKPDQIIPSSETIEQGNNYEYTN</sequence>
<feature type="compositionally biased region" description="Basic and acidic residues" evidence="3">
    <location>
        <begin position="269"/>
        <end position="284"/>
    </location>
</feature>
<feature type="region of interest" description="Disordered" evidence="3">
    <location>
        <begin position="268"/>
        <end position="303"/>
    </location>
</feature>
<evidence type="ECO:0000256" key="3">
    <source>
        <dbReference type="SAM" id="MobiDB-lite"/>
    </source>
</evidence>
<dbReference type="KEGG" id="aka:TKWG_07865"/>
<feature type="region of interest" description="Disordered" evidence="3">
    <location>
        <begin position="1"/>
        <end position="27"/>
    </location>
</feature>
<evidence type="ECO:0000256" key="1">
    <source>
        <dbReference type="ARBA" id="ARBA00023186"/>
    </source>
</evidence>
<dbReference type="GO" id="GO:0016151">
    <property type="term" value="F:nickel cation binding"/>
    <property type="evidence" value="ECO:0007669"/>
    <property type="project" value="UniProtKB-UniRule"/>
</dbReference>
<keyword evidence="1 2" id="KW-0143">Chaperone</keyword>
<accession>I3UAE6</accession>
<dbReference type="AlphaFoldDB" id="I3UAE6"/>
<gene>
    <name evidence="2" type="primary">ureD</name>
    <name evidence="4" type="ordered locus">TKWG_07865</name>
</gene>
<keyword evidence="2" id="KW-0996">Nickel insertion</keyword>
<proteinExistence type="inferred from homology"/>
<dbReference type="STRING" id="1036672.TKWG_07865"/>
<dbReference type="Proteomes" id="UP000005267">
    <property type="component" value="Chromosome"/>
</dbReference>
<keyword evidence="2" id="KW-0963">Cytoplasm</keyword>
<comment type="similarity">
    <text evidence="2">Belongs to the UreD family.</text>
</comment>
<protein>
    <recommendedName>
        <fullName evidence="2">Urease accessory protein UreD</fullName>
    </recommendedName>
</protein>
<reference evidence="5" key="2">
    <citation type="journal article" date="2013" name="PLoS ONE">
        <title>Genome implosion elicits host-confinement in Alcaligenaceae: evidence from the comparative genomics of Tetrathiobacter kashmirensis, a pathogen in the making.</title>
        <authorList>
            <person name="Ghosh W."/>
            <person name="Alam M."/>
            <person name="Roy C."/>
            <person name="Pyne P."/>
            <person name="George A."/>
            <person name="Chakraborty R."/>
            <person name="Majumder S."/>
            <person name="Agarwal A."/>
            <person name="Chakraborty S."/>
            <person name="Majumdar S."/>
            <person name="Gupta S.K."/>
        </authorList>
    </citation>
    <scope>NUCLEOTIDE SEQUENCE [LARGE SCALE GENOMIC DNA]</scope>
    <source>
        <strain evidence="5">WT001</strain>
    </source>
</reference>
<dbReference type="HAMAP" id="MF_01384">
    <property type="entry name" value="UreD"/>
    <property type="match status" value="1"/>
</dbReference>
<evidence type="ECO:0000256" key="2">
    <source>
        <dbReference type="HAMAP-Rule" id="MF_01384"/>
    </source>
</evidence>
<evidence type="ECO:0000313" key="4">
    <source>
        <dbReference type="EMBL" id="AFK61984.1"/>
    </source>
</evidence>
<keyword evidence="5" id="KW-1185">Reference proteome</keyword>
<dbReference type="InterPro" id="IPR002669">
    <property type="entry name" value="UreD"/>
</dbReference>